<comment type="caution">
    <text evidence="7">The sequence shown here is derived from an EMBL/GenBank/DDBJ whole genome shotgun (WGS) entry which is preliminary data.</text>
</comment>
<comment type="similarity">
    <text evidence="5">Belongs to the YqgF HJR family.</text>
</comment>
<dbReference type="GO" id="GO:0016788">
    <property type="term" value="F:hydrolase activity, acting on ester bonds"/>
    <property type="evidence" value="ECO:0007669"/>
    <property type="project" value="UniProtKB-UniRule"/>
</dbReference>
<dbReference type="SMART" id="SM00732">
    <property type="entry name" value="YqgFc"/>
    <property type="match status" value="1"/>
</dbReference>
<dbReference type="InterPro" id="IPR037027">
    <property type="entry name" value="YqgF/RNaseH-like_dom_sf"/>
</dbReference>
<keyword evidence="2 5" id="KW-0690">Ribosome biogenesis</keyword>
<dbReference type="InterPro" id="IPR006641">
    <property type="entry name" value="YqgF/RNaseH-like_dom"/>
</dbReference>
<feature type="domain" description="YqgF/RNase H-like" evidence="6">
    <location>
        <begin position="1"/>
        <end position="101"/>
    </location>
</feature>
<dbReference type="GO" id="GO:0000967">
    <property type="term" value="P:rRNA 5'-end processing"/>
    <property type="evidence" value="ECO:0007669"/>
    <property type="project" value="UniProtKB-UniRule"/>
</dbReference>
<dbReference type="InterPro" id="IPR012337">
    <property type="entry name" value="RNaseH-like_sf"/>
</dbReference>
<name>A0A7J0BDD3_9BACT</name>
<comment type="subcellular location">
    <subcellularLocation>
        <location evidence="5">Cytoplasm</location>
    </subcellularLocation>
</comment>
<evidence type="ECO:0000313" key="7">
    <source>
        <dbReference type="EMBL" id="GFM31699.1"/>
    </source>
</evidence>
<dbReference type="Proteomes" id="UP000503840">
    <property type="component" value="Unassembled WGS sequence"/>
</dbReference>
<sequence length="146" mass="16462">MKCIAIDYGTKRTGLAATDTGGRMAFPRRTLVMTTKDRFFAELLAFIEEESPAAIVVGLPTLLDGTETLITRQVRNFVERLKRRCDLPVYYMTEVLSSHEAEGDLREAGLNEREIKKVVDQQAAVRILETFLNQPEHQRCMADGNA</sequence>
<dbReference type="AlphaFoldDB" id="A0A7J0BDD3"/>
<dbReference type="SUPFAM" id="SSF53098">
    <property type="entry name" value="Ribonuclease H-like"/>
    <property type="match status" value="1"/>
</dbReference>
<dbReference type="NCBIfam" id="TIGR00250">
    <property type="entry name" value="RNAse_H_YqgF"/>
    <property type="match status" value="1"/>
</dbReference>
<proteinExistence type="inferred from homology"/>
<comment type="function">
    <text evidence="5">Could be a nuclease involved in processing of the 5'-end of pre-16S rRNA.</text>
</comment>
<dbReference type="GO" id="GO:0004518">
    <property type="term" value="F:nuclease activity"/>
    <property type="evidence" value="ECO:0007669"/>
    <property type="project" value="UniProtKB-KW"/>
</dbReference>
<reference evidence="7 8" key="1">
    <citation type="submission" date="2020-05" db="EMBL/GenBank/DDBJ databases">
        <title>Draft genome sequence of Desulfovibrio sp. strain HN2T.</title>
        <authorList>
            <person name="Ueno A."/>
            <person name="Tamazawa S."/>
            <person name="Tamamura S."/>
            <person name="Murakami T."/>
            <person name="Kiyama T."/>
            <person name="Inomata H."/>
            <person name="Amano Y."/>
            <person name="Miyakawa K."/>
            <person name="Tamaki H."/>
            <person name="Naganuma T."/>
            <person name="Kaneko K."/>
        </authorList>
    </citation>
    <scope>NUCLEOTIDE SEQUENCE [LARGE SCALE GENOMIC DNA]</scope>
    <source>
        <strain evidence="7 8">HN2</strain>
    </source>
</reference>
<keyword evidence="4 5" id="KW-0378">Hydrolase</keyword>
<dbReference type="GO" id="GO:0005829">
    <property type="term" value="C:cytosol"/>
    <property type="evidence" value="ECO:0007669"/>
    <property type="project" value="TreeGrafter"/>
</dbReference>
<organism evidence="7 8">
    <name type="scientific">Desulfovibrio subterraneus</name>
    <dbReference type="NCBI Taxonomy" id="2718620"/>
    <lineage>
        <taxon>Bacteria</taxon>
        <taxon>Pseudomonadati</taxon>
        <taxon>Thermodesulfobacteriota</taxon>
        <taxon>Desulfovibrionia</taxon>
        <taxon>Desulfovibrionales</taxon>
        <taxon>Desulfovibrionaceae</taxon>
        <taxon>Desulfovibrio</taxon>
    </lineage>
</organism>
<evidence type="ECO:0000256" key="4">
    <source>
        <dbReference type="ARBA" id="ARBA00022801"/>
    </source>
</evidence>
<dbReference type="RefSeq" id="WP_174403410.1">
    <property type="nucleotide sequence ID" value="NZ_BLVO01000001.1"/>
</dbReference>
<dbReference type="CDD" id="cd16964">
    <property type="entry name" value="YqgF"/>
    <property type="match status" value="1"/>
</dbReference>
<evidence type="ECO:0000256" key="3">
    <source>
        <dbReference type="ARBA" id="ARBA00022722"/>
    </source>
</evidence>
<keyword evidence="3 5" id="KW-0540">Nuclease</keyword>
<dbReference type="InterPro" id="IPR005227">
    <property type="entry name" value="YqgF"/>
</dbReference>
<evidence type="ECO:0000313" key="8">
    <source>
        <dbReference type="Proteomes" id="UP000503840"/>
    </source>
</evidence>
<dbReference type="EMBL" id="BLVO01000001">
    <property type="protein sequence ID" value="GFM31699.1"/>
    <property type="molecule type" value="Genomic_DNA"/>
</dbReference>
<dbReference type="Gene3D" id="3.30.420.140">
    <property type="entry name" value="YqgF/RNase H-like domain"/>
    <property type="match status" value="1"/>
</dbReference>
<keyword evidence="8" id="KW-1185">Reference proteome</keyword>
<dbReference type="HAMAP" id="MF_00651">
    <property type="entry name" value="Nuclease_YqgF"/>
    <property type="match status" value="1"/>
</dbReference>
<evidence type="ECO:0000256" key="2">
    <source>
        <dbReference type="ARBA" id="ARBA00022517"/>
    </source>
</evidence>
<dbReference type="PANTHER" id="PTHR33317:SF4">
    <property type="entry name" value="POLYNUCLEOTIDYL TRANSFERASE, RIBONUCLEASE H-LIKE SUPERFAMILY PROTEIN"/>
    <property type="match status" value="1"/>
</dbReference>
<evidence type="ECO:0000256" key="1">
    <source>
        <dbReference type="ARBA" id="ARBA00022490"/>
    </source>
</evidence>
<dbReference type="Pfam" id="PF03652">
    <property type="entry name" value="RuvX"/>
    <property type="match status" value="1"/>
</dbReference>
<evidence type="ECO:0000256" key="5">
    <source>
        <dbReference type="HAMAP-Rule" id="MF_00651"/>
    </source>
</evidence>
<keyword evidence="1 5" id="KW-0963">Cytoplasm</keyword>
<gene>
    <name evidence="7" type="ORF">DSM101010T_00640</name>
</gene>
<dbReference type="EC" id="3.1.-.-" evidence="5"/>
<protein>
    <recommendedName>
        <fullName evidence="5">Putative pre-16S rRNA nuclease</fullName>
        <ecNumber evidence="5">3.1.-.-</ecNumber>
    </recommendedName>
</protein>
<dbReference type="PANTHER" id="PTHR33317">
    <property type="entry name" value="POLYNUCLEOTIDYL TRANSFERASE, RIBONUCLEASE H-LIKE SUPERFAMILY PROTEIN"/>
    <property type="match status" value="1"/>
</dbReference>
<accession>A0A7J0BDD3</accession>
<evidence type="ECO:0000259" key="6">
    <source>
        <dbReference type="SMART" id="SM00732"/>
    </source>
</evidence>